<feature type="transmembrane region" description="Helical" evidence="3">
    <location>
        <begin position="701"/>
        <end position="723"/>
    </location>
</feature>
<keyword evidence="3" id="KW-1133">Transmembrane helix</keyword>
<reference evidence="5" key="1">
    <citation type="submission" date="2021-05" db="EMBL/GenBank/DDBJ databases">
        <title>The genome of the haptophyte Pavlova lutheri (Diacronema luteri, Pavlovales) - a model for lipid biosynthesis in eukaryotic algae.</title>
        <authorList>
            <person name="Hulatt C.J."/>
            <person name="Posewitz M.C."/>
        </authorList>
    </citation>
    <scope>NUCLEOTIDE SEQUENCE</scope>
    <source>
        <strain evidence="5">NIVA-4/92</strain>
    </source>
</reference>
<comment type="similarity">
    <text evidence="1">Belongs to the IUNH family.</text>
</comment>
<dbReference type="Proteomes" id="UP000751190">
    <property type="component" value="Unassembled WGS sequence"/>
</dbReference>
<evidence type="ECO:0000256" key="3">
    <source>
        <dbReference type="SAM" id="Phobius"/>
    </source>
</evidence>
<feature type="region of interest" description="Disordered" evidence="2">
    <location>
        <begin position="1058"/>
        <end position="1152"/>
    </location>
</feature>
<feature type="transmembrane region" description="Helical" evidence="3">
    <location>
        <begin position="610"/>
        <end position="631"/>
    </location>
</feature>
<feature type="compositionally biased region" description="Low complexity" evidence="2">
    <location>
        <begin position="1097"/>
        <end position="1128"/>
    </location>
</feature>
<evidence type="ECO:0000313" key="5">
    <source>
        <dbReference type="EMBL" id="KAG8470857.1"/>
    </source>
</evidence>
<feature type="domain" description="Inosine/uridine-preferring nucleoside hydrolase" evidence="4">
    <location>
        <begin position="17"/>
        <end position="202"/>
    </location>
</feature>
<feature type="transmembrane region" description="Helical" evidence="3">
    <location>
        <begin position="671"/>
        <end position="689"/>
    </location>
</feature>
<dbReference type="OrthoDB" id="2564527at2759"/>
<evidence type="ECO:0000313" key="6">
    <source>
        <dbReference type="Proteomes" id="UP000751190"/>
    </source>
</evidence>
<accession>A0A8J6CDC7</accession>
<feature type="compositionally biased region" description="Low complexity" evidence="2">
    <location>
        <begin position="1062"/>
        <end position="1074"/>
    </location>
</feature>
<keyword evidence="3" id="KW-0812">Transmembrane</keyword>
<feature type="compositionally biased region" description="Gly residues" evidence="2">
    <location>
        <begin position="443"/>
        <end position="452"/>
    </location>
</feature>
<keyword evidence="3" id="KW-0472">Membrane</keyword>
<name>A0A8J6CDC7_DIALT</name>
<feature type="compositionally biased region" description="Basic and acidic residues" evidence="2">
    <location>
        <begin position="1076"/>
        <end position="1089"/>
    </location>
</feature>
<protein>
    <recommendedName>
        <fullName evidence="4">Inosine/uridine-preferring nucleoside hydrolase domain-containing protein</fullName>
    </recommendedName>
</protein>
<dbReference type="InterPro" id="IPR036452">
    <property type="entry name" value="Ribo_hydro-like"/>
</dbReference>
<evidence type="ECO:0000256" key="1">
    <source>
        <dbReference type="ARBA" id="ARBA00009176"/>
    </source>
</evidence>
<dbReference type="SUPFAM" id="SSF53590">
    <property type="entry name" value="Nucleoside hydrolase"/>
    <property type="match status" value="1"/>
</dbReference>
<evidence type="ECO:0000259" key="4">
    <source>
        <dbReference type="Pfam" id="PF01156"/>
    </source>
</evidence>
<proteinExistence type="inferred from homology"/>
<dbReference type="GO" id="GO:0016799">
    <property type="term" value="F:hydrolase activity, hydrolyzing N-glycosyl compounds"/>
    <property type="evidence" value="ECO:0007669"/>
    <property type="project" value="InterPro"/>
</dbReference>
<feature type="region of interest" description="Disordered" evidence="2">
    <location>
        <begin position="941"/>
        <end position="995"/>
    </location>
</feature>
<dbReference type="InterPro" id="IPR001910">
    <property type="entry name" value="Inosine/uridine_hydrolase_dom"/>
</dbReference>
<dbReference type="EMBL" id="JAGTXO010000001">
    <property type="protein sequence ID" value="KAG8470857.1"/>
    <property type="molecule type" value="Genomic_DNA"/>
</dbReference>
<feature type="compositionally biased region" description="Low complexity" evidence="2">
    <location>
        <begin position="461"/>
        <end position="470"/>
    </location>
</feature>
<gene>
    <name evidence="5" type="ORF">KFE25_009278</name>
</gene>
<feature type="transmembrane region" description="Helical" evidence="3">
    <location>
        <begin position="643"/>
        <end position="665"/>
    </location>
</feature>
<feature type="region of interest" description="Disordered" evidence="2">
    <location>
        <begin position="437"/>
        <end position="470"/>
    </location>
</feature>
<feature type="transmembrane region" description="Helical" evidence="3">
    <location>
        <begin position="761"/>
        <end position="780"/>
    </location>
</feature>
<feature type="transmembrane region" description="Helical" evidence="3">
    <location>
        <begin position="735"/>
        <end position="754"/>
    </location>
</feature>
<dbReference type="Gene3D" id="3.90.245.10">
    <property type="entry name" value="Ribonucleoside hydrolase-like"/>
    <property type="match status" value="1"/>
</dbReference>
<keyword evidence="6" id="KW-1185">Reference proteome</keyword>
<organism evidence="5 6">
    <name type="scientific">Diacronema lutheri</name>
    <name type="common">Unicellular marine alga</name>
    <name type="synonym">Monochrysis lutheri</name>
    <dbReference type="NCBI Taxonomy" id="2081491"/>
    <lineage>
        <taxon>Eukaryota</taxon>
        <taxon>Haptista</taxon>
        <taxon>Haptophyta</taxon>
        <taxon>Pavlovophyceae</taxon>
        <taxon>Pavlovales</taxon>
        <taxon>Pavlovaceae</taxon>
        <taxon>Diacronema</taxon>
    </lineage>
</organism>
<sequence>MPWKRAKEQCTELVLITDPGPDPDDVKALLVASVLHRQRVASLRAVVCNGGNQPRARARLARCILDHIGLRDVPVGVGSAGRAYVAKPHEYAIDGYDDVDETRLLDGGALLAELLRNAAPKSLTFVCISSLRDLADLMRDTPELVAERARLVSIMGGIVRVEHARAGWGPDDSVNNLFDFEAAGEAYAFCLSRGVPMAVVNRAAVPLLPMQLARSFAQACVGQPAIGAVMSYLSDAQFNGLLGLWQSLNAGLLPPRCTKEWFFETFCGVPPDEFARNAALCALDGSSDISAHLNGYVKPFDVVALMVAVPSLQPLFAELPDAVHEHDGVRHLLLLKAEQTIAVEAVIALLRETYHTLILNAQDVFAHAQSAVLRGPPVRRSAFDVLGQMSAWSLDRRSAPNSGEAADRFTSASACVSASASANASPIGSPSVAERFATSRTSGGDGGGGGRRGVVPTAPARLPSSSLSSFSLESGQRSRLSTCELLAASPAAPARGAGMIELAAMRREPPAHGASRGRWRAPSGALVRPHVGVPVVMAGDPLGATHLAVRSLAPGSAPGDSGTCRASASALGMHAPAAGDGPPTRTGTISAIDRALKDALNVKEHISRTLVAALLAMLLATFCAMRVEILVGRASGIAARQHIYMTGMAVLIVLALLCVVPTGHFLRTTRALTAVLLVIFALDCAFELYRALSFPRGSVEANVGAVTLVTDMVLGLALATSAYRRWRVGLDLLISLWHTVGALSLIDASLTFALHARGPAAIVRIVVGLVLLVVCWWPLLRTSLQARIAKLAFGSSGSGFQWLAPLVGYGGTSGRGAVSLLEDAEASTSVLCLTEQGMRLLLVEAEERFAEAHAEQGVDASPRAHYQRKVSLRSALLWNARAHVQPSRVLGGSTHSVLSLSRVSMALVDSERQADSEADRQAEHPAELRVLGAPDFAGVDMLSREQSGGDDGDSGAPSLVPVDGGTASRHMTPFALSRFGGPTSAGDLTPGSPVGRGRFSSIAPHLPIRPAPPPRGVVRAISRSVVLPKRGSAVVAAEGRNGCVARGDGRVPEADGVVSTQRAGADGAGAAARAPLRVDRPPSPLREDMPAPPTAGAQPVARAQPQPQLPADQPQPQLPADQPQLPADRSQLPADQPRSRATARRHAARAPLSSAEPWGVDFFVSHAHQDDAHARAAALHRWALRVHDEWPTGVRAPTVWLDVFVEHGEDVSALQQLHARITCLARARRLVVLWGELYVTNLVCIVDICCWLAFGRTLDEVEIVPPANTQQQLHTLITKVDAFHVSQTVRAWREAHDMDGVDVDGRDKCSYRLLSAIELAGVHAVNKAVTSFLPSVSSAVLELREQIESQAAAMGAHGHGCGV</sequence>
<dbReference type="Pfam" id="PF01156">
    <property type="entry name" value="IU_nuc_hydro"/>
    <property type="match status" value="1"/>
</dbReference>
<comment type="caution">
    <text evidence="5">The sequence shown here is derived from an EMBL/GenBank/DDBJ whole genome shotgun (WGS) entry which is preliminary data.</text>
</comment>
<evidence type="ECO:0000256" key="2">
    <source>
        <dbReference type="SAM" id="MobiDB-lite"/>
    </source>
</evidence>